<accession>A0ABX6LIG6</accession>
<protein>
    <submittedName>
        <fullName evidence="2">AMP-binding protein</fullName>
    </submittedName>
</protein>
<dbReference type="InterPro" id="IPR045851">
    <property type="entry name" value="AMP-bd_C_sf"/>
</dbReference>
<dbReference type="InterPro" id="IPR000873">
    <property type="entry name" value="AMP-dep_synth/lig_dom"/>
</dbReference>
<dbReference type="Gene3D" id="3.30.300.30">
    <property type="match status" value="1"/>
</dbReference>
<evidence type="ECO:0000313" key="3">
    <source>
        <dbReference type="Proteomes" id="UP000503144"/>
    </source>
</evidence>
<dbReference type="Proteomes" id="UP000503144">
    <property type="component" value="Chromosome"/>
</dbReference>
<dbReference type="Gene3D" id="3.40.50.12780">
    <property type="entry name" value="N-terminal domain of ligase-like"/>
    <property type="match status" value="1"/>
</dbReference>
<keyword evidence="3" id="KW-1185">Reference proteome</keyword>
<evidence type="ECO:0000259" key="1">
    <source>
        <dbReference type="Pfam" id="PF00501"/>
    </source>
</evidence>
<dbReference type="PANTHER" id="PTHR43845">
    <property type="entry name" value="BLR5969 PROTEIN"/>
    <property type="match status" value="1"/>
</dbReference>
<gene>
    <name evidence="2" type="ORF">HF324_19395</name>
</gene>
<dbReference type="RefSeq" id="WP_168861396.1">
    <property type="nucleotide sequence ID" value="NZ_CP051204.2"/>
</dbReference>
<proteinExistence type="predicted"/>
<dbReference type="Pfam" id="PF00501">
    <property type="entry name" value="AMP-binding"/>
    <property type="match status" value="1"/>
</dbReference>
<organism evidence="2 3">
    <name type="scientific">Chitinophaga oryzae</name>
    <dbReference type="NCBI Taxonomy" id="2725414"/>
    <lineage>
        <taxon>Bacteria</taxon>
        <taxon>Pseudomonadati</taxon>
        <taxon>Bacteroidota</taxon>
        <taxon>Chitinophagia</taxon>
        <taxon>Chitinophagales</taxon>
        <taxon>Chitinophagaceae</taxon>
        <taxon>Chitinophaga</taxon>
    </lineage>
</organism>
<reference evidence="3" key="1">
    <citation type="submission" date="2020-04" db="EMBL/GenBank/DDBJ databases">
        <authorList>
            <person name="Kittiwongwattana C."/>
        </authorList>
    </citation>
    <scope>NUCLEOTIDE SEQUENCE [LARGE SCALE GENOMIC DNA]</scope>
    <source>
        <strain evidence="3">1303</strain>
    </source>
</reference>
<feature type="domain" description="AMP-dependent synthetase/ligase" evidence="1">
    <location>
        <begin position="76"/>
        <end position="288"/>
    </location>
</feature>
<dbReference type="PANTHER" id="PTHR43845:SF1">
    <property type="entry name" value="BLR5969 PROTEIN"/>
    <property type="match status" value="1"/>
</dbReference>
<reference evidence="2 3" key="2">
    <citation type="submission" date="2020-09" db="EMBL/GenBank/DDBJ databases">
        <authorList>
            <person name="Kittiwongwattana C."/>
        </authorList>
    </citation>
    <scope>NUCLEOTIDE SEQUENCE [LARGE SCALE GENOMIC DNA]</scope>
    <source>
        <strain evidence="2 3">1303</strain>
    </source>
</reference>
<evidence type="ECO:0000313" key="2">
    <source>
        <dbReference type="EMBL" id="QJB39905.1"/>
    </source>
</evidence>
<sequence>MYIPDIELQSKTAIRAFQEKEVMRLLGYLREFSPFYRSWFKQHDIHPEKVRSLEDFSLIPPVTKQDLQEHNWEFLCVDKSHIAEYTTTSGTLGRPVIIALTEKDLQRLSYNEYISFCCADGTDSDIFQLMLTLDRQFMAGMAYYNGIRKLGAGVLRVGPGVPSMQWENIQRIKPTTIVGVPSFIVKLIAYAKEHHININETSVRKAVCIGENIRNTDFSLNVLGKKITEQWNIQLYSTYASTEMQTAFTECKAGKGGHHHPELLYVELLDENNQPVAPGQEGEVTITTLGVEGMPLLRYKTGDICQYHEETCSCGRHTLRLSPVIGRKKQMIKYKGTTLYPPALFDLLNDMEEVREFVVEVYANELGTDEIVLHVWPTEESEEMDRKIKSYLQAKLRVIPQVKYCGQQDIMRMQFPENSRKPVKFVDNRS</sequence>
<dbReference type="InterPro" id="IPR042099">
    <property type="entry name" value="ANL_N_sf"/>
</dbReference>
<dbReference type="EMBL" id="CP051204">
    <property type="protein sequence ID" value="QJB39905.1"/>
    <property type="molecule type" value="Genomic_DNA"/>
</dbReference>
<dbReference type="SUPFAM" id="SSF56801">
    <property type="entry name" value="Acetyl-CoA synthetase-like"/>
    <property type="match status" value="1"/>
</dbReference>
<name>A0ABX6LIG6_9BACT</name>